<dbReference type="Pfam" id="PF12704">
    <property type="entry name" value="MacB_PCD"/>
    <property type="match status" value="1"/>
</dbReference>
<evidence type="ECO:0000256" key="5">
    <source>
        <dbReference type="ARBA" id="ARBA00022989"/>
    </source>
</evidence>
<keyword evidence="4 7" id="KW-0812">Transmembrane</keyword>
<organism evidence="10 11">
    <name type="scientific">Candidatus Woykebacteria bacterium RBG_19FT_COMBO_43_10</name>
    <dbReference type="NCBI Taxonomy" id="1802598"/>
    <lineage>
        <taxon>Bacteria</taxon>
        <taxon>Candidatus Woykeibacteriota</taxon>
    </lineage>
</organism>
<keyword evidence="6 7" id="KW-0472">Membrane</keyword>
<protein>
    <recommendedName>
        <fullName evidence="12">ABC3 transporter permease protein domain-containing protein</fullName>
    </recommendedName>
</protein>
<dbReference type="InterPro" id="IPR051125">
    <property type="entry name" value="ABC-4/HrtB_transporter"/>
</dbReference>
<dbReference type="Proteomes" id="UP000176645">
    <property type="component" value="Unassembled WGS sequence"/>
</dbReference>
<dbReference type="InterPro" id="IPR003838">
    <property type="entry name" value="ABC3_permease_C"/>
</dbReference>
<keyword evidence="2" id="KW-0813">Transport</keyword>
<sequence>MLFIALKNLFQEKTRLIISVGGVAFSVLLILILVGLYQGWQNRMGEYIRELPADLWVGQEGSRDMFHSVSIISLSDKENIESINGVSQVASFSGRQMELHLNGKEAPTFVVGYDADSGVGGPLRIVEGKAVPSSGEIIVDRVFSENKKVKIGETLPIGQEKFKIAGISEGGNIVLYQYSFISKEDAERLFKLSDVTNYFLVKLTDKSKGKQVADEIKKAVPESQVFTKQEFVDKNTEIVTETFLPIILVLVLIGFAVGIAVIGLTIFTSTIEKSREYGVLKAIGVKNSQLYLIVIEQALVAGVIGYFVGLLLALGLNLFVSRFVPEFITLFRIFDMVWIFGATLLMAILAAFIPSRRIAHINPAEVFKA</sequence>
<comment type="subcellular location">
    <subcellularLocation>
        <location evidence="1">Cell membrane</location>
        <topology evidence="1">Multi-pass membrane protein</topology>
    </subcellularLocation>
</comment>
<proteinExistence type="predicted"/>
<comment type="caution">
    <text evidence="10">The sequence shown here is derived from an EMBL/GenBank/DDBJ whole genome shotgun (WGS) entry which is preliminary data.</text>
</comment>
<feature type="transmembrane region" description="Helical" evidence="7">
    <location>
        <begin position="336"/>
        <end position="353"/>
    </location>
</feature>
<dbReference type="PANTHER" id="PTHR43738:SF1">
    <property type="entry name" value="HEMIN TRANSPORT SYSTEM PERMEASE PROTEIN HRTB-RELATED"/>
    <property type="match status" value="1"/>
</dbReference>
<feature type="transmembrane region" description="Helical" evidence="7">
    <location>
        <begin position="16"/>
        <end position="40"/>
    </location>
</feature>
<dbReference type="EMBL" id="MHCU01000028">
    <property type="protein sequence ID" value="OGY27635.1"/>
    <property type="molecule type" value="Genomic_DNA"/>
</dbReference>
<evidence type="ECO:0000256" key="1">
    <source>
        <dbReference type="ARBA" id="ARBA00004651"/>
    </source>
</evidence>
<feature type="transmembrane region" description="Helical" evidence="7">
    <location>
        <begin position="243"/>
        <end position="269"/>
    </location>
</feature>
<evidence type="ECO:0000256" key="7">
    <source>
        <dbReference type="SAM" id="Phobius"/>
    </source>
</evidence>
<keyword evidence="3" id="KW-1003">Cell membrane</keyword>
<reference evidence="10 11" key="1">
    <citation type="journal article" date="2016" name="Nat. Commun.">
        <title>Thousands of microbial genomes shed light on interconnected biogeochemical processes in an aquifer system.</title>
        <authorList>
            <person name="Anantharaman K."/>
            <person name="Brown C.T."/>
            <person name="Hug L.A."/>
            <person name="Sharon I."/>
            <person name="Castelle C.J."/>
            <person name="Probst A.J."/>
            <person name="Thomas B.C."/>
            <person name="Singh A."/>
            <person name="Wilkins M.J."/>
            <person name="Karaoz U."/>
            <person name="Brodie E.L."/>
            <person name="Williams K.H."/>
            <person name="Hubbard S.S."/>
            <person name="Banfield J.F."/>
        </authorList>
    </citation>
    <scope>NUCLEOTIDE SEQUENCE [LARGE SCALE GENOMIC DNA]</scope>
</reference>
<evidence type="ECO:0000256" key="6">
    <source>
        <dbReference type="ARBA" id="ARBA00023136"/>
    </source>
</evidence>
<feature type="transmembrane region" description="Helical" evidence="7">
    <location>
        <begin position="290"/>
        <end position="316"/>
    </location>
</feature>
<dbReference type="InterPro" id="IPR025857">
    <property type="entry name" value="MacB_PCD"/>
</dbReference>
<feature type="domain" description="ABC3 transporter permease C-terminal" evidence="8">
    <location>
        <begin position="249"/>
        <end position="363"/>
    </location>
</feature>
<evidence type="ECO:0000259" key="8">
    <source>
        <dbReference type="Pfam" id="PF02687"/>
    </source>
</evidence>
<evidence type="ECO:0000259" key="9">
    <source>
        <dbReference type="Pfam" id="PF12704"/>
    </source>
</evidence>
<evidence type="ECO:0000256" key="2">
    <source>
        <dbReference type="ARBA" id="ARBA00022448"/>
    </source>
</evidence>
<gene>
    <name evidence="10" type="ORF">A2Z42_00730</name>
</gene>
<evidence type="ECO:0008006" key="12">
    <source>
        <dbReference type="Google" id="ProtNLM"/>
    </source>
</evidence>
<dbReference type="GO" id="GO:0005886">
    <property type="term" value="C:plasma membrane"/>
    <property type="evidence" value="ECO:0007669"/>
    <property type="project" value="UniProtKB-SubCell"/>
</dbReference>
<feature type="domain" description="MacB-like periplasmic core" evidence="9">
    <location>
        <begin position="17"/>
        <end position="218"/>
    </location>
</feature>
<dbReference type="Pfam" id="PF02687">
    <property type="entry name" value="FtsX"/>
    <property type="match status" value="1"/>
</dbReference>
<dbReference type="PANTHER" id="PTHR43738">
    <property type="entry name" value="ABC TRANSPORTER, MEMBRANE PROTEIN"/>
    <property type="match status" value="1"/>
</dbReference>
<accession>A0A1G1WIS9</accession>
<keyword evidence="5 7" id="KW-1133">Transmembrane helix</keyword>
<dbReference type="AlphaFoldDB" id="A0A1G1WIS9"/>
<evidence type="ECO:0000313" key="11">
    <source>
        <dbReference type="Proteomes" id="UP000176645"/>
    </source>
</evidence>
<evidence type="ECO:0000256" key="3">
    <source>
        <dbReference type="ARBA" id="ARBA00022475"/>
    </source>
</evidence>
<evidence type="ECO:0000256" key="4">
    <source>
        <dbReference type="ARBA" id="ARBA00022692"/>
    </source>
</evidence>
<evidence type="ECO:0000313" key="10">
    <source>
        <dbReference type="EMBL" id="OGY27635.1"/>
    </source>
</evidence>
<name>A0A1G1WIS9_9BACT</name>